<reference evidence="5 7" key="2">
    <citation type="submission" date="2016-10" db="EMBL/GenBank/DDBJ databases">
        <authorList>
            <person name="de Groot N.N."/>
        </authorList>
    </citation>
    <scope>NUCLEOTIDE SEQUENCE [LARGE SCALE GENOMIC DNA]</scope>
    <source>
        <strain evidence="5 7">DSM 2895</strain>
    </source>
</reference>
<accession>A0A0D1XSR1</accession>
<comment type="similarity">
    <text evidence="2">Belongs to the Nudix hydrolase family.</text>
</comment>
<reference evidence="4 6" key="1">
    <citation type="submission" date="2015-07" db="EMBL/GenBank/DDBJ databases">
        <title>Fjat-14205 dsm 2895.</title>
        <authorList>
            <person name="Liu B."/>
            <person name="Wang J."/>
            <person name="Zhu Y."/>
            <person name="Liu G."/>
            <person name="Chen Q."/>
            <person name="Chen Z."/>
            <person name="Lan J."/>
            <person name="Che J."/>
            <person name="Ge C."/>
            <person name="Shi H."/>
            <person name="Pan Z."/>
            <person name="Liu X."/>
        </authorList>
    </citation>
    <scope>NUCLEOTIDE SEQUENCE [LARGE SCALE GENOMIC DNA]</scope>
    <source>
        <strain evidence="4 6">DSM 2895</strain>
    </source>
</reference>
<evidence type="ECO:0000313" key="6">
    <source>
        <dbReference type="Proteomes" id="UP000037269"/>
    </source>
</evidence>
<dbReference type="GO" id="GO:0006167">
    <property type="term" value="P:AMP biosynthetic process"/>
    <property type="evidence" value="ECO:0007669"/>
    <property type="project" value="TreeGrafter"/>
</dbReference>
<dbReference type="GeneID" id="42305082"/>
<keyword evidence="1 2" id="KW-0378">Hydrolase</keyword>
<dbReference type="GO" id="GO:0006754">
    <property type="term" value="P:ATP biosynthetic process"/>
    <property type="evidence" value="ECO:0007669"/>
    <property type="project" value="TreeGrafter"/>
</dbReference>
<dbReference type="EMBL" id="LGUG01000004">
    <property type="protein sequence ID" value="KON95389.1"/>
    <property type="molecule type" value="Genomic_DNA"/>
</dbReference>
<dbReference type="InterPro" id="IPR015797">
    <property type="entry name" value="NUDIX_hydrolase-like_dom_sf"/>
</dbReference>
<dbReference type="PANTHER" id="PTHR21340">
    <property type="entry name" value="DIADENOSINE 5,5-P1,P4-TETRAPHOSPHATE PYROPHOSPHOHYDROLASE MUTT"/>
    <property type="match status" value="1"/>
</dbReference>
<dbReference type="AlphaFoldDB" id="A0A0D1XSR1"/>
<evidence type="ECO:0000313" key="4">
    <source>
        <dbReference type="EMBL" id="KON95389.1"/>
    </source>
</evidence>
<dbReference type="PATRIC" id="fig|47500.12.peg.5305"/>
<keyword evidence="6" id="KW-1185">Reference proteome</keyword>
<dbReference type="CDD" id="cd03673">
    <property type="entry name" value="NUDIX_Ap6A_hydrolase"/>
    <property type="match status" value="1"/>
</dbReference>
<feature type="domain" description="Nudix hydrolase" evidence="3">
    <location>
        <begin position="2"/>
        <end position="133"/>
    </location>
</feature>
<dbReference type="PANTHER" id="PTHR21340:SF0">
    <property type="entry name" value="BIS(5'-NUCLEOSYL)-TETRAPHOSPHATASE [ASYMMETRICAL]"/>
    <property type="match status" value="1"/>
</dbReference>
<proteinExistence type="inferred from homology"/>
<evidence type="ECO:0000313" key="7">
    <source>
        <dbReference type="Proteomes" id="UP000182836"/>
    </source>
</evidence>
<dbReference type="PROSITE" id="PS00893">
    <property type="entry name" value="NUDIX_BOX"/>
    <property type="match status" value="1"/>
</dbReference>
<dbReference type="Pfam" id="PF00293">
    <property type="entry name" value="NUDIX"/>
    <property type="match status" value="1"/>
</dbReference>
<name>A0A0D1XSR1_ANEMI</name>
<dbReference type="PROSITE" id="PS51462">
    <property type="entry name" value="NUDIX"/>
    <property type="match status" value="1"/>
</dbReference>
<dbReference type="RefSeq" id="WP_043065578.1">
    <property type="nucleotide sequence ID" value="NZ_BJOA01000021.1"/>
</dbReference>
<dbReference type="InterPro" id="IPR020084">
    <property type="entry name" value="NUDIX_hydrolase_CS"/>
</dbReference>
<evidence type="ECO:0000259" key="3">
    <source>
        <dbReference type="PROSITE" id="PS51462"/>
    </source>
</evidence>
<dbReference type="Proteomes" id="UP000182836">
    <property type="component" value="Unassembled WGS sequence"/>
</dbReference>
<dbReference type="GO" id="GO:0004081">
    <property type="term" value="F:bis(5'-nucleosyl)-tetraphosphatase (asymmetrical) activity"/>
    <property type="evidence" value="ECO:0007669"/>
    <property type="project" value="TreeGrafter"/>
</dbReference>
<evidence type="ECO:0000313" key="5">
    <source>
        <dbReference type="EMBL" id="SDI68298.1"/>
    </source>
</evidence>
<dbReference type="PRINTS" id="PR00502">
    <property type="entry name" value="NUDIXFAMILY"/>
</dbReference>
<evidence type="ECO:0000256" key="1">
    <source>
        <dbReference type="ARBA" id="ARBA00022801"/>
    </source>
</evidence>
<organism evidence="4 6">
    <name type="scientific">Aneurinibacillus migulanus</name>
    <name type="common">Bacillus migulanus</name>
    <dbReference type="NCBI Taxonomy" id="47500"/>
    <lineage>
        <taxon>Bacteria</taxon>
        <taxon>Bacillati</taxon>
        <taxon>Bacillota</taxon>
        <taxon>Bacilli</taxon>
        <taxon>Bacillales</taxon>
        <taxon>Paenibacillaceae</taxon>
        <taxon>Aneurinibacillus group</taxon>
        <taxon>Aneurinibacillus</taxon>
    </lineage>
</organism>
<dbReference type="InterPro" id="IPR000086">
    <property type="entry name" value="NUDIX_hydrolase_dom"/>
</dbReference>
<protein>
    <submittedName>
        <fullName evidence="4">NTP pyrophosphohydrolase</fullName>
    </submittedName>
    <submittedName>
        <fullName evidence="5">NUDIX domain-containing protein</fullName>
    </submittedName>
</protein>
<dbReference type="InterPro" id="IPR020476">
    <property type="entry name" value="Nudix_hydrolase"/>
</dbReference>
<gene>
    <name evidence="4" type="ORF">AF333_07715</name>
    <name evidence="5" type="ORF">SAMN04487909_106151</name>
</gene>
<evidence type="ECO:0000256" key="2">
    <source>
        <dbReference type="RuleBase" id="RU003476"/>
    </source>
</evidence>
<dbReference type="Proteomes" id="UP000037269">
    <property type="component" value="Unassembled WGS sequence"/>
</dbReference>
<dbReference type="SUPFAM" id="SSF55811">
    <property type="entry name" value="Nudix"/>
    <property type="match status" value="1"/>
</dbReference>
<dbReference type="Gene3D" id="3.90.79.10">
    <property type="entry name" value="Nucleoside Triphosphate Pyrophosphohydrolase"/>
    <property type="match status" value="1"/>
</dbReference>
<dbReference type="InterPro" id="IPR051325">
    <property type="entry name" value="Nudix_hydrolase_domain"/>
</dbReference>
<sequence>MAKEVSAGGVVYRRTKDNRIELMIIEDRYLKASLPKGKREKGETMEETALREIREETGIEGKVVQPLETIYYNYYNPKVGAVKKEVHYYLVEAMAGTLVPQLEEIHTVAWMSPEAAWEKQAKNGYQNNISVLSKAYELLGLDHRKEKTS</sequence>
<dbReference type="EMBL" id="FNED01000006">
    <property type="protein sequence ID" value="SDI68298.1"/>
    <property type="molecule type" value="Genomic_DNA"/>
</dbReference>
<dbReference type="OrthoDB" id="9816289at2"/>
<dbReference type="STRING" id="47500.AF333_07715"/>